<keyword evidence="2" id="KW-1185">Reference proteome</keyword>
<name>A0A2G8S7F1_9APHY</name>
<dbReference type="OrthoDB" id="417125at2759"/>
<evidence type="ECO:0008006" key="3">
    <source>
        <dbReference type="Google" id="ProtNLM"/>
    </source>
</evidence>
<accession>A0A2G8S7F1</accession>
<organism evidence="1 2">
    <name type="scientific">Ganoderma sinense ZZ0214-1</name>
    <dbReference type="NCBI Taxonomy" id="1077348"/>
    <lineage>
        <taxon>Eukaryota</taxon>
        <taxon>Fungi</taxon>
        <taxon>Dikarya</taxon>
        <taxon>Basidiomycota</taxon>
        <taxon>Agaricomycotina</taxon>
        <taxon>Agaricomycetes</taxon>
        <taxon>Polyporales</taxon>
        <taxon>Polyporaceae</taxon>
        <taxon>Ganoderma</taxon>
    </lineage>
</organism>
<dbReference type="AlphaFoldDB" id="A0A2G8S7F1"/>
<dbReference type="STRING" id="1077348.A0A2G8S7F1"/>
<dbReference type="Gene3D" id="3.40.50.12760">
    <property type="match status" value="1"/>
</dbReference>
<sequence>MSQTSDSERSLDSTEVRDHTASVLSPTAILARRDVPELQALVSARKRGWNEESLDDHFKWQRNVADNPGEKVAFVWFRMMMNVLKEVDLASPGCIPVLKPIEFLDVACSPGGFSSYVLGKNKRARGFGISLPESKGGHAFLLEHEYMSRYEFIEKDILEYDLGPLDVSGTFDTTRRFPGKLLGRFPLVFMDGHALRTYQHPHLTSLALPRMSGGLPTENTAAAS</sequence>
<gene>
    <name evidence="1" type="ORF">GSI_08420</name>
</gene>
<comment type="caution">
    <text evidence="1">The sequence shown here is derived from an EMBL/GenBank/DDBJ whole genome shotgun (WGS) entry which is preliminary data.</text>
</comment>
<evidence type="ECO:0000313" key="1">
    <source>
        <dbReference type="EMBL" id="PIL29478.1"/>
    </source>
</evidence>
<evidence type="ECO:0000313" key="2">
    <source>
        <dbReference type="Proteomes" id="UP000230002"/>
    </source>
</evidence>
<protein>
    <recommendedName>
        <fullName evidence="3">Ribosomal RNA methyltransferase FtsJ domain-containing protein</fullName>
    </recommendedName>
</protein>
<dbReference type="EMBL" id="AYKW01000022">
    <property type="protein sequence ID" value="PIL29478.1"/>
    <property type="molecule type" value="Genomic_DNA"/>
</dbReference>
<dbReference type="Proteomes" id="UP000230002">
    <property type="component" value="Unassembled WGS sequence"/>
</dbReference>
<proteinExistence type="predicted"/>
<reference evidence="1 2" key="1">
    <citation type="journal article" date="2015" name="Sci. Rep.">
        <title>Chromosome-level genome map provides insights into diverse defense mechanisms in the medicinal fungus Ganoderma sinense.</title>
        <authorList>
            <person name="Zhu Y."/>
            <person name="Xu J."/>
            <person name="Sun C."/>
            <person name="Zhou S."/>
            <person name="Xu H."/>
            <person name="Nelson D.R."/>
            <person name="Qian J."/>
            <person name="Song J."/>
            <person name="Luo H."/>
            <person name="Xiang L."/>
            <person name="Li Y."/>
            <person name="Xu Z."/>
            <person name="Ji A."/>
            <person name="Wang L."/>
            <person name="Lu S."/>
            <person name="Hayward A."/>
            <person name="Sun W."/>
            <person name="Li X."/>
            <person name="Schwartz D.C."/>
            <person name="Wang Y."/>
            <person name="Chen S."/>
        </authorList>
    </citation>
    <scope>NUCLEOTIDE SEQUENCE [LARGE SCALE GENOMIC DNA]</scope>
    <source>
        <strain evidence="1 2">ZZ0214-1</strain>
    </source>
</reference>